<protein>
    <submittedName>
        <fullName evidence="1">Uncharacterized protein</fullName>
    </submittedName>
</protein>
<dbReference type="Proteomes" id="UP001153636">
    <property type="component" value="Chromosome 18"/>
</dbReference>
<gene>
    <name evidence="1" type="ORF">PSYICH_LOCUS6042</name>
</gene>
<dbReference type="AlphaFoldDB" id="A0A9P0GBU4"/>
<dbReference type="EMBL" id="OV651830">
    <property type="protein sequence ID" value="CAH1105246.1"/>
    <property type="molecule type" value="Genomic_DNA"/>
</dbReference>
<evidence type="ECO:0000313" key="2">
    <source>
        <dbReference type="Proteomes" id="UP001153636"/>
    </source>
</evidence>
<proteinExistence type="predicted"/>
<keyword evidence="2" id="KW-1185">Reference proteome</keyword>
<organism evidence="1 2">
    <name type="scientific">Psylliodes chrysocephalus</name>
    <dbReference type="NCBI Taxonomy" id="3402493"/>
    <lineage>
        <taxon>Eukaryota</taxon>
        <taxon>Metazoa</taxon>
        <taxon>Ecdysozoa</taxon>
        <taxon>Arthropoda</taxon>
        <taxon>Hexapoda</taxon>
        <taxon>Insecta</taxon>
        <taxon>Pterygota</taxon>
        <taxon>Neoptera</taxon>
        <taxon>Endopterygota</taxon>
        <taxon>Coleoptera</taxon>
        <taxon>Polyphaga</taxon>
        <taxon>Cucujiformia</taxon>
        <taxon>Chrysomeloidea</taxon>
        <taxon>Chrysomelidae</taxon>
        <taxon>Galerucinae</taxon>
        <taxon>Alticini</taxon>
        <taxon>Psylliodes</taxon>
    </lineage>
</organism>
<dbReference type="OrthoDB" id="6711362at2759"/>
<name>A0A9P0GBU4_9CUCU</name>
<reference evidence="1" key="1">
    <citation type="submission" date="2022-01" db="EMBL/GenBank/DDBJ databases">
        <authorList>
            <person name="King R."/>
        </authorList>
    </citation>
    <scope>NUCLEOTIDE SEQUENCE</scope>
</reference>
<sequence>MPLLGVTVCPSLSEKEKKQHGKHGCHVSQQPTHLFLSFPNDHIPSHIQALFENFTSMMYVATTGFSKVDQLRRHLFCTENKPLHLIPPSSATLVQHCLRAAYQAGQIWGRSLDMLKCDPPTPISWGWVQRNEVWEPVWSTLSSI</sequence>
<evidence type="ECO:0000313" key="1">
    <source>
        <dbReference type="EMBL" id="CAH1105246.1"/>
    </source>
</evidence>
<accession>A0A9P0GBU4</accession>